<comment type="subcellular location">
    <subcellularLocation>
        <location evidence="1">Periplasm</location>
    </subcellularLocation>
</comment>
<evidence type="ECO:0000313" key="6">
    <source>
        <dbReference type="EMBL" id="GAL17970.1"/>
    </source>
</evidence>
<gene>
    <name evidence="6" type="ORF">JCM19235_6523</name>
</gene>
<dbReference type="PANTHER" id="PTHR30222">
    <property type="entry name" value="SPERMIDINE/PUTRESCINE-BINDING PERIPLASMIC PROTEIN"/>
    <property type="match status" value="1"/>
</dbReference>
<evidence type="ECO:0000256" key="2">
    <source>
        <dbReference type="ARBA" id="ARBA00022448"/>
    </source>
</evidence>
<accession>A0A090RRE2</accession>
<dbReference type="AlphaFoldDB" id="A0A090RRE2"/>
<comment type="caution">
    <text evidence="6">The sequence shown here is derived from an EMBL/GenBank/DDBJ whole genome shotgun (WGS) entry which is preliminary data.</text>
</comment>
<feature type="chain" id="PRO_5001863883" evidence="5">
    <location>
        <begin position="29"/>
        <end position="180"/>
    </location>
</feature>
<dbReference type="GO" id="GO:0019808">
    <property type="term" value="F:polyamine binding"/>
    <property type="evidence" value="ECO:0007669"/>
    <property type="project" value="InterPro"/>
</dbReference>
<keyword evidence="7" id="KW-1185">Reference proteome</keyword>
<dbReference type="Proteomes" id="UP000029228">
    <property type="component" value="Unassembled WGS sequence"/>
</dbReference>
<feature type="signal peptide" evidence="5">
    <location>
        <begin position="1"/>
        <end position="28"/>
    </location>
</feature>
<dbReference type="Gene3D" id="3.40.190.10">
    <property type="entry name" value="Periplasmic binding protein-like II"/>
    <property type="match status" value="2"/>
</dbReference>
<keyword evidence="4" id="KW-0574">Periplasm</keyword>
<dbReference type="PANTHER" id="PTHR30222:SF17">
    <property type="entry name" value="SPERMIDINE_PUTRESCINE-BINDING PERIPLASMIC PROTEIN"/>
    <property type="match status" value="1"/>
</dbReference>
<keyword evidence="3 5" id="KW-0732">Signal</keyword>
<dbReference type="SUPFAM" id="SSF53850">
    <property type="entry name" value="Periplasmic binding protein-like II"/>
    <property type="match status" value="1"/>
</dbReference>
<dbReference type="STRING" id="990268.JCM19235_6523"/>
<dbReference type="GO" id="GO:0042597">
    <property type="term" value="C:periplasmic space"/>
    <property type="evidence" value="ECO:0007669"/>
    <property type="project" value="UniProtKB-SubCell"/>
</dbReference>
<dbReference type="InterPro" id="IPR006059">
    <property type="entry name" value="SBP"/>
</dbReference>
<protein>
    <submittedName>
        <fullName evidence="6">Predicted polyamine sensor NspS</fullName>
    </submittedName>
</protein>
<evidence type="ECO:0000256" key="4">
    <source>
        <dbReference type="ARBA" id="ARBA00022764"/>
    </source>
</evidence>
<proteinExistence type="predicted"/>
<dbReference type="InterPro" id="IPR001188">
    <property type="entry name" value="Sperm_putr-bd"/>
</dbReference>
<evidence type="ECO:0000313" key="7">
    <source>
        <dbReference type="Proteomes" id="UP000029228"/>
    </source>
</evidence>
<sequence>MSKRSLSQGRSKLGCWLFSLVICMPLHADHGDYSVHLYNWEAFLAPSVIDNIRREYRIEIEQLYFSDEAVRDELLLSERGKTIDIVVVESVRLQTLGQLGVVRPITSLRNKLTARFDAKWLDACGDYGLPYAWGTSGILYRRDRVSDPISSWQTLLEPTEGLKGKISMYYHPLTSSGLRY</sequence>
<reference evidence="6 7" key="2">
    <citation type="submission" date="2014-09" db="EMBL/GenBank/DDBJ databases">
        <authorList>
            <consortium name="NBRP consortium"/>
            <person name="Sawabe T."/>
            <person name="Meirelles P."/>
            <person name="Nakanishi M."/>
            <person name="Sayaka M."/>
            <person name="Hattori M."/>
            <person name="Ohkuma M."/>
        </authorList>
    </citation>
    <scope>NUCLEOTIDE SEQUENCE [LARGE SCALE GENOMIC DNA]</scope>
    <source>
        <strain evidence="7">JCM19235</strain>
    </source>
</reference>
<reference evidence="6 7" key="1">
    <citation type="submission" date="2014-09" db="EMBL/GenBank/DDBJ databases">
        <title>Vibrio maritimus JCM 19235. (C45) whole genome shotgun sequence.</title>
        <authorList>
            <person name="Sawabe T."/>
            <person name="Meirelles P."/>
            <person name="Nakanishi M."/>
            <person name="Sayaka M."/>
            <person name="Hattori M."/>
            <person name="Ohkuma M."/>
        </authorList>
    </citation>
    <scope>NUCLEOTIDE SEQUENCE [LARGE SCALE GENOMIC DNA]</scope>
    <source>
        <strain evidence="7">JCM19235</strain>
    </source>
</reference>
<dbReference type="OrthoDB" id="9769319at2"/>
<evidence type="ECO:0000256" key="5">
    <source>
        <dbReference type="SAM" id="SignalP"/>
    </source>
</evidence>
<organism evidence="6 7">
    <name type="scientific">Vibrio maritimus</name>
    <dbReference type="NCBI Taxonomy" id="990268"/>
    <lineage>
        <taxon>Bacteria</taxon>
        <taxon>Pseudomonadati</taxon>
        <taxon>Pseudomonadota</taxon>
        <taxon>Gammaproteobacteria</taxon>
        <taxon>Vibrionales</taxon>
        <taxon>Vibrionaceae</taxon>
        <taxon>Vibrio</taxon>
    </lineage>
</organism>
<dbReference type="EMBL" id="BBMR01000002">
    <property type="protein sequence ID" value="GAL17970.1"/>
    <property type="molecule type" value="Genomic_DNA"/>
</dbReference>
<evidence type="ECO:0000256" key="1">
    <source>
        <dbReference type="ARBA" id="ARBA00004418"/>
    </source>
</evidence>
<name>A0A090RRE2_9VIBR</name>
<evidence type="ECO:0000256" key="3">
    <source>
        <dbReference type="ARBA" id="ARBA00022729"/>
    </source>
</evidence>
<dbReference type="PRINTS" id="PR00909">
    <property type="entry name" value="SPERMDNBNDNG"/>
</dbReference>
<keyword evidence="2" id="KW-0813">Transport</keyword>
<dbReference type="GO" id="GO:0015846">
    <property type="term" value="P:polyamine transport"/>
    <property type="evidence" value="ECO:0007669"/>
    <property type="project" value="InterPro"/>
</dbReference>
<dbReference type="Pfam" id="PF13416">
    <property type="entry name" value="SBP_bac_8"/>
    <property type="match status" value="1"/>
</dbReference>